<dbReference type="GO" id="GO:0005524">
    <property type="term" value="F:ATP binding"/>
    <property type="evidence" value="ECO:0007669"/>
    <property type="project" value="UniProtKB-KW"/>
</dbReference>
<dbReference type="InterPro" id="IPR049463">
    <property type="entry name" value="APMV_polyA_pol_cat_2nd"/>
</dbReference>
<dbReference type="Pfam" id="PF19244">
    <property type="entry name" value="Poly_A_pol_cat"/>
    <property type="match status" value="1"/>
</dbReference>
<evidence type="ECO:0000256" key="2">
    <source>
        <dbReference type="ARBA" id="ARBA00012388"/>
    </source>
</evidence>
<comment type="catalytic activity">
    <reaction evidence="11">
        <text>RNA(n) + ATP = RNA(n)-3'-adenine ribonucleotide + diphosphate</text>
        <dbReference type="Rhea" id="RHEA:11332"/>
        <dbReference type="Rhea" id="RHEA-COMP:14527"/>
        <dbReference type="Rhea" id="RHEA-COMP:17347"/>
        <dbReference type="ChEBI" id="CHEBI:30616"/>
        <dbReference type="ChEBI" id="CHEBI:33019"/>
        <dbReference type="ChEBI" id="CHEBI:140395"/>
        <dbReference type="ChEBI" id="CHEBI:173115"/>
        <dbReference type="EC" id="2.7.7.19"/>
    </reaction>
</comment>
<name>A0A3G5AF35_9VIRU</name>
<evidence type="ECO:0000256" key="9">
    <source>
        <dbReference type="ARBA" id="ARBA00025732"/>
    </source>
</evidence>
<evidence type="ECO:0000256" key="7">
    <source>
        <dbReference type="ARBA" id="ARBA00022844"/>
    </source>
</evidence>
<evidence type="ECO:0000256" key="12">
    <source>
        <dbReference type="SAM" id="MobiDB-lite"/>
    </source>
</evidence>
<feature type="domain" description="Poly(A) polymerase catalytic subunit" evidence="13">
    <location>
        <begin position="39"/>
        <end position="170"/>
    </location>
</feature>
<proteinExistence type="inferred from homology"/>
<comment type="subcellular location">
    <subcellularLocation>
        <location evidence="1">Virion</location>
    </subcellularLocation>
</comment>
<keyword evidence="7" id="KW-0946">Virion</keyword>
<evidence type="ECO:0000256" key="5">
    <source>
        <dbReference type="ARBA" id="ARBA00022741"/>
    </source>
</evidence>
<accession>A0A3G5AF35</accession>
<keyword evidence="5" id="KW-0547">Nucleotide-binding</keyword>
<evidence type="ECO:0000313" key="15">
    <source>
        <dbReference type="EMBL" id="AYV85792.1"/>
    </source>
</evidence>
<evidence type="ECO:0000256" key="6">
    <source>
        <dbReference type="ARBA" id="ARBA00022840"/>
    </source>
</evidence>
<comment type="similarity">
    <text evidence="9">Belongs to the poxviridae poly(A) polymerase catalytic subunit family. Highly divergent.</text>
</comment>
<evidence type="ECO:0000259" key="13">
    <source>
        <dbReference type="Pfam" id="PF19244"/>
    </source>
</evidence>
<protein>
    <recommendedName>
        <fullName evidence="10">Putative poly(A) polymerase catalytic subunit</fullName>
        <ecNumber evidence="2">2.7.7.19</ecNumber>
    </recommendedName>
</protein>
<keyword evidence="6" id="KW-0067">ATP-binding</keyword>
<dbReference type="GO" id="GO:0006397">
    <property type="term" value="P:mRNA processing"/>
    <property type="evidence" value="ECO:0007669"/>
    <property type="project" value="UniProtKB-KW"/>
</dbReference>
<dbReference type="GO" id="GO:1990817">
    <property type="term" value="F:poly(A) RNA polymerase activity"/>
    <property type="evidence" value="ECO:0007669"/>
    <property type="project" value="UniProtKB-EC"/>
</dbReference>
<feature type="region of interest" description="Disordered" evidence="12">
    <location>
        <begin position="503"/>
        <end position="527"/>
    </location>
</feature>
<evidence type="ECO:0000259" key="14">
    <source>
        <dbReference type="Pfam" id="PF21649"/>
    </source>
</evidence>
<gene>
    <name evidence="15" type="ORF">Satyrvirus42_1</name>
</gene>
<dbReference type="CDD" id="cd20920">
    <property type="entry name" value="polyA_pol_Mimi"/>
    <property type="match status" value="1"/>
</dbReference>
<keyword evidence="8" id="KW-0804">Transcription</keyword>
<evidence type="ECO:0000256" key="10">
    <source>
        <dbReference type="ARBA" id="ARBA00026159"/>
    </source>
</evidence>
<sequence length="548" mass="63506">MDEDYDEVMEKMPDIIKDAEKKAGEVLEPTIYERREVMDIIKDYIRKKKRKVYGGTALNETLKQVNPDDAIYDENFFSDIEFYSPTPVPDLVELTNILYEKKYKYVQGKEAQHEETYSVFVNFQLYCDISYVPTRVYNGIKTIEIEGINYVHPHFMLIDYLRMINNPITSAAQRWEKAFKRTFKLLKNYPLEYFDKQIKIDKPSIGTQEYLSKIKNEFMSTKEIQETSLLSGFEAYNFFIRHAAGDRFVEQMARVSFAINKLSDLVITVPFIDIISVNYADTVERLFNFIKQIVDSPKEITIDEYFPLFQFTNHSVIINYKGIPLAKIYELDGFCIPNIKTNKGYMYVTYQYLLMSMLVNKFRAHLDKDRNMYFNYGIAISNLVNARNAYLTQKNLGVINNSVFGEFRIGCIGSTISNSRVSLLRSAEKIKQGKSAKFIYNPDHFFKQSEEAQEKFDATKHKFKNASGNKIINPKNLLFKIDSNGNIMKDVNAEEDLIETTEITETETETGSSGEPSGKVKQTSASTRKRELNLGNLLCDECDSYLKN</sequence>
<evidence type="ECO:0000256" key="1">
    <source>
        <dbReference type="ARBA" id="ARBA00004328"/>
    </source>
</evidence>
<evidence type="ECO:0000256" key="4">
    <source>
        <dbReference type="ARBA" id="ARBA00022679"/>
    </source>
</evidence>
<dbReference type="InterPro" id="IPR045355">
    <property type="entry name" value="PolyA_pol_cat_su"/>
</dbReference>
<reference evidence="15" key="1">
    <citation type="submission" date="2018-10" db="EMBL/GenBank/DDBJ databases">
        <title>Hidden diversity of soil giant viruses.</title>
        <authorList>
            <person name="Schulz F."/>
            <person name="Alteio L."/>
            <person name="Goudeau D."/>
            <person name="Ryan E.M."/>
            <person name="Malmstrom R.R."/>
            <person name="Blanchard J."/>
            <person name="Woyke T."/>
        </authorList>
    </citation>
    <scope>NUCLEOTIDE SEQUENCE</scope>
    <source>
        <strain evidence="15">SAV1</strain>
    </source>
</reference>
<keyword evidence="3" id="KW-0507">mRNA processing</keyword>
<dbReference type="GO" id="GO:0044423">
    <property type="term" value="C:virion component"/>
    <property type="evidence" value="ECO:0007669"/>
    <property type="project" value="UniProtKB-KW"/>
</dbReference>
<dbReference type="EC" id="2.7.7.19" evidence="2"/>
<feature type="domain" description="Putative poly(A) polymerase catalytic subunit C-terminal mimivirus" evidence="14">
    <location>
        <begin position="208"/>
        <end position="481"/>
    </location>
</feature>
<organism evidence="15">
    <name type="scientific">Satyrvirus sp</name>
    <dbReference type="NCBI Taxonomy" id="2487771"/>
    <lineage>
        <taxon>Viruses</taxon>
        <taxon>Varidnaviria</taxon>
        <taxon>Bamfordvirae</taxon>
        <taxon>Nucleocytoviricota</taxon>
        <taxon>Megaviricetes</taxon>
        <taxon>Imitervirales</taxon>
        <taxon>Mimiviridae</taxon>
        <taxon>Megamimivirinae</taxon>
    </lineage>
</organism>
<dbReference type="Pfam" id="PF21649">
    <property type="entry name" value="APMV_polyA_pol_cat_2nd"/>
    <property type="match status" value="1"/>
</dbReference>
<dbReference type="EMBL" id="MK072478">
    <property type="protein sequence ID" value="AYV85792.1"/>
    <property type="molecule type" value="Genomic_DNA"/>
</dbReference>
<evidence type="ECO:0000256" key="8">
    <source>
        <dbReference type="ARBA" id="ARBA00023163"/>
    </source>
</evidence>
<evidence type="ECO:0000256" key="11">
    <source>
        <dbReference type="ARBA" id="ARBA00048830"/>
    </source>
</evidence>
<keyword evidence="4" id="KW-0808">Transferase</keyword>
<evidence type="ECO:0000256" key="3">
    <source>
        <dbReference type="ARBA" id="ARBA00022664"/>
    </source>
</evidence>